<comment type="caution">
    <text evidence="8">The sequence shown here is derived from an EMBL/GenBank/DDBJ whole genome shotgun (WGS) entry which is preliminary data.</text>
</comment>
<evidence type="ECO:0000259" key="7">
    <source>
        <dbReference type="Pfam" id="PF09349"/>
    </source>
</evidence>
<evidence type="ECO:0000256" key="5">
    <source>
        <dbReference type="ARBA" id="ARBA00022793"/>
    </source>
</evidence>
<dbReference type="InterPro" id="IPR017595">
    <property type="entry name" value="OHCU_decarboxylase-2"/>
</dbReference>
<dbReference type="SUPFAM" id="SSF158694">
    <property type="entry name" value="UraD-Like"/>
    <property type="match status" value="1"/>
</dbReference>
<gene>
    <name evidence="8" type="ORF">BJ987_005768</name>
</gene>
<comment type="pathway">
    <text evidence="2">Purine metabolism; urate degradation; (S)-allantoin from urate: step 3/3.</text>
</comment>
<dbReference type="InterPro" id="IPR018020">
    <property type="entry name" value="OHCU_decarboxylase"/>
</dbReference>
<name>A0ABS4QME5_9NOCA</name>
<keyword evidence="6 8" id="KW-0456">Lyase</keyword>
<dbReference type="PANTHER" id="PTHR43466:SF1">
    <property type="entry name" value="2-OXO-4-HYDROXY-4-CARBOXY-5-UREIDOIMIDAZOLINE DECARBOXYLASE-RELATED"/>
    <property type="match status" value="1"/>
</dbReference>
<keyword evidence="9" id="KW-1185">Reference proteome</keyword>
<dbReference type="Pfam" id="PF09349">
    <property type="entry name" value="OHCU_decarbox"/>
    <property type="match status" value="1"/>
</dbReference>
<accession>A0ABS4QME5</accession>
<evidence type="ECO:0000256" key="6">
    <source>
        <dbReference type="ARBA" id="ARBA00023239"/>
    </source>
</evidence>
<dbReference type="PANTHER" id="PTHR43466">
    <property type="entry name" value="2-OXO-4-HYDROXY-4-CARBOXY-5-UREIDOIMIDAZOLINE DECARBOXYLASE-RELATED"/>
    <property type="match status" value="1"/>
</dbReference>
<evidence type="ECO:0000256" key="4">
    <source>
        <dbReference type="ARBA" id="ARBA00022631"/>
    </source>
</evidence>
<evidence type="ECO:0000313" key="9">
    <source>
        <dbReference type="Proteomes" id="UP001519325"/>
    </source>
</evidence>
<dbReference type="NCBIfam" id="NF010372">
    <property type="entry name" value="PRK13798.1"/>
    <property type="match status" value="1"/>
</dbReference>
<sequence length="171" mass="17960">MGTTAAFNSTASEQLRPVLLACCDVPAWADAVLAGRPYADLDSLLTVADSAARTFTAEDVDRALAAHPRIGERANGSGVDAKWSRGEQSGVSQDLATAAALMAGNQAYEQRFGRVFLICATGLSAEQILAALQARLGNDDETEAATVAEELRKIAILRLRKAIGEMEVAPA</sequence>
<evidence type="ECO:0000256" key="1">
    <source>
        <dbReference type="ARBA" id="ARBA00001163"/>
    </source>
</evidence>
<keyword evidence="5" id="KW-0210">Decarboxylase</keyword>
<dbReference type="NCBIfam" id="TIGR03180">
    <property type="entry name" value="UraD_2"/>
    <property type="match status" value="1"/>
</dbReference>
<feature type="domain" description="Oxo-4-hydroxy-4-carboxy-5-ureidoimidazoline decarboxylase" evidence="7">
    <location>
        <begin position="8"/>
        <end position="160"/>
    </location>
</feature>
<comment type="catalytic activity">
    <reaction evidence="1">
        <text>5-hydroxy-2-oxo-4-ureido-2,5-dihydro-1H-imidazole-5-carboxylate + H(+) = (S)-allantoin + CO2</text>
        <dbReference type="Rhea" id="RHEA:26301"/>
        <dbReference type="ChEBI" id="CHEBI:15378"/>
        <dbReference type="ChEBI" id="CHEBI:15678"/>
        <dbReference type="ChEBI" id="CHEBI:16526"/>
        <dbReference type="ChEBI" id="CHEBI:58639"/>
        <dbReference type="EC" id="4.1.1.97"/>
    </reaction>
</comment>
<evidence type="ECO:0000313" key="8">
    <source>
        <dbReference type="EMBL" id="MBP2192867.1"/>
    </source>
</evidence>
<dbReference type="GO" id="GO:0051997">
    <property type="term" value="F:2-oxo-4-hydroxy-4-carboxy-5-ureidoimidazoline decarboxylase activity"/>
    <property type="evidence" value="ECO:0007669"/>
    <property type="project" value="UniProtKB-EC"/>
</dbReference>
<organism evidence="8 9">
    <name type="scientific">Nocardia goodfellowii</name>
    <dbReference type="NCBI Taxonomy" id="882446"/>
    <lineage>
        <taxon>Bacteria</taxon>
        <taxon>Bacillati</taxon>
        <taxon>Actinomycetota</taxon>
        <taxon>Actinomycetes</taxon>
        <taxon>Mycobacteriales</taxon>
        <taxon>Nocardiaceae</taxon>
        <taxon>Nocardia</taxon>
    </lineage>
</organism>
<keyword evidence="4" id="KW-0659">Purine metabolism</keyword>
<dbReference type="Gene3D" id="1.10.3330.10">
    <property type="entry name" value="Oxo-4-hydroxy-4-carboxy-5-ureidoimidazoline decarboxylase"/>
    <property type="match status" value="1"/>
</dbReference>
<evidence type="ECO:0000256" key="3">
    <source>
        <dbReference type="ARBA" id="ARBA00012257"/>
    </source>
</evidence>
<dbReference type="InterPro" id="IPR036778">
    <property type="entry name" value="OHCU_decarboxylase_sf"/>
</dbReference>
<reference evidence="8 9" key="1">
    <citation type="submission" date="2021-03" db="EMBL/GenBank/DDBJ databases">
        <title>Sequencing the genomes of 1000 actinobacteria strains.</title>
        <authorList>
            <person name="Klenk H.-P."/>
        </authorList>
    </citation>
    <scope>NUCLEOTIDE SEQUENCE [LARGE SCALE GENOMIC DNA]</scope>
    <source>
        <strain evidence="8 9">DSM 45516</strain>
    </source>
</reference>
<dbReference type="Proteomes" id="UP001519325">
    <property type="component" value="Unassembled WGS sequence"/>
</dbReference>
<dbReference type="RefSeq" id="WP_209896016.1">
    <property type="nucleotide sequence ID" value="NZ_JAGGMR010000001.1"/>
</dbReference>
<protein>
    <recommendedName>
        <fullName evidence="3">2-oxo-4-hydroxy-4-carboxy-5-ureidoimidazoline decarboxylase</fullName>
        <ecNumber evidence="3">4.1.1.97</ecNumber>
    </recommendedName>
</protein>
<proteinExistence type="predicted"/>
<dbReference type="EC" id="4.1.1.97" evidence="3"/>
<dbReference type="EMBL" id="JAGGMR010000001">
    <property type="protein sequence ID" value="MBP2192867.1"/>
    <property type="molecule type" value="Genomic_DNA"/>
</dbReference>
<evidence type="ECO:0000256" key="2">
    <source>
        <dbReference type="ARBA" id="ARBA00004754"/>
    </source>
</evidence>